<protein>
    <submittedName>
        <fullName evidence="1">Uncharacterized protein</fullName>
    </submittedName>
</protein>
<evidence type="ECO:0000313" key="1">
    <source>
        <dbReference type="EMBL" id="VYT79023.1"/>
    </source>
</evidence>
<reference evidence="1" key="1">
    <citation type="submission" date="2019-11" db="EMBL/GenBank/DDBJ databases">
        <authorList>
            <person name="Feng L."/>
        </authorList>
    </citation>
    <scope>NUCLEOTIDE SEQUENCE</scope>
    <source>
        <strain evidence="1">ElimosumLFYP34</strain>
    </source>
</reference>
<organism evidence="1">
    <name type="scientific">Eubacterium limosum</name>
    <dbReference type="NCBI Taxonomy" id="1736"/>
    <lineage>
        <taxon>Bacteria</taxon>
        <taxon>Bacillati</taxon>
        <taxon>Bacillota</taxon>
        <taxon>Clostridia</taxon>
        <taxon>Eubacteriales</taxon>
        <taxon>Eubacteriaceae</taxon>
        <taxon>Eubacterium</taxon>
    </lineage>
</organism>
<gene>
    <name evidence="1" type="ORF">ELLFYP34_01926</name>
</gene>
<accession>A0A6N2ZK52</accession>
<sequence length="53" mass="6030">MISIQIDYVGNTNEILEKAERIKQLSDELEKETWELKKLIGNGNISGKLLPSE</sequence>
<dbReference type="AlphaFoldDB" id="A0A6N2ZK52"/>
<proteinExistence type="predicted"/>
<name>A0A6N2ZK52_EUBLI</name>
<dbReference type="EMBL" id="CACRTR010000003">
    <property type="protein sequence ID" value="VYT79023.1"/>
    <property type="molecule type" value="Genomic_DNA"/>
</dbReference>